<sequence>MRRITGWKKYALWAALGVVTLAASGAVVWRVLGPAEVVTTAGTAYPSPSVTPSAGALGALINSPLIVDEQLRVYAAKRQIQADDQPAYRYETSPFWSYRRWPQQLIGLVHPPTESTSGVPVVVGSWSDGKLIAIDARTGQVAWESDAAVLGTEYPGRRTGSAVVWTPAGLLTGVTTAGKGVVVTAKEGLTATDAASGTRLWSTPDTGCAALAFTVRNEVVVPDRCDTPTVLRRYDLTTGTPTDLPITVTKTATRPVSPLGCRVGVSECGGVRTQDAAWIWADGTPKAAAGLKGESVWLAGTTAVDAPLGDTADTRALTGKDPVTGAVRWTWSAVGADPSDAQIIATTPERILLLTRARTLIAVDPNTGNELTRISVIMDHDPKQQYAVGPVYASGVYVAIERLTMTAAQAETDDEYYFTNRPVLLAAS</sequence>
<reference evidence="3" key="1">
    <citation type="journal article" date="2019" name="Int. J. Syst. Evol. Microbiol.">
        <title>The Global Catalogue of Microorganisms (GCM) 10K type strain sequencing project: providing services to taxonomists for standard genome sequencing and annotation.</title>
        <authorList>
            <consortium name="The Broad Institute Genomics Platform"/>
            <consortium name="The Broad Institute Genome Sequencing Center for Infectious Disease"/>
            <person name="Wu L."/>
            <person name="Ma J."/>
        </authorList>
    </citation>
    <scope>NUCLEOTIDE SEQUENCE [LARGE SCALE GENOMIC DNA]</scope>
    <source>
        <strain evidence="3">CGMCC 4.7289</strain>
    </source>
</reference>
<evidence type="ECO:0000259" key="1">
    <source>
        <dbReference type="Pfam" id="PF01011"/>
    </source>
</evidence>
<gene>
    <name evidence="2" type="ORF">ACFOZ4_38215</name>
</gene>
<feature type="domain" description="Pyrrolo-quinoline quinone repeat" evidence="1">
    <location>
        <begin position="80"/>
        <end position="203"/>
    </location>
</feature>
<dbReference type="EMBL" id="JBHSAY010000031">
    <property type="protein sequence ID" value="MFC4136478.1"/>
    <property type="molecule type" value="Genomic_DNA"/>
</dbReference>
<keyword evidence="3" id="KW-1185">Reference proteome</keyword>
<dbReference type="Gene3D" id="2.130.10.10">
    <property type="entry name" value="YVTN repeat-like/Quinoprotein amine dehydrogenase"/>
    <property type="match status" value="1"/>
</dbReference>
<evidence type="ECO:0000313" key="2">
    <source>
        <dbReference type="EMBL" id="MFC4136478.1"/>
    </source>
</evidence>
<evidence type="ECO:0000313" key="3">
    <source>
        <dbReference type="Proteomes" id="UP001595816"/>
    </source>
</evidence>
<dbReference type="RefSeq" id="WP_253758677.1">
    <property type="nucleotide sequence ID" value="NZ_JAMZDZ010000001.1"/>
</dbReference>
<proteinExistence type="predicted"/>
<dbReference type="InterPro" id="IPR015943">
    <property type="entry name" value="WD40/YVTN_repeat-like_dom_sf"/>
</dbReference>
<accession>A0ABV8M1M8</accession>
<dbReference type="InterPro" id="IPR002372">
    <property type="entry name" value="PQQ_rpt_dom"/>
</dbReference>
<dbReference type="SMART" id="SM00564">
    <property type="entry name" value="PQQ"/>
    <property type="match status" value="3"/>
</dbReference>
<dbReference type="Pfam" id="PF01011">
    <property type="entry name" value="PQQ"/>
    <property type="match status" value="1"/>
</dbReference>
<name>A0ABV8M1M8_9ACTN</name>
<dbReference type="InterPro" id="IPR018391">
    <property type="entry name" value="PQQ_b-propeller_rpt"/>
</dbReference>
<dbReference type="SUPFAM" id="SSF50998">
    <property type="entry name" value="Quinoprotein alcohol dehydrogenase-like"/>
    <property type="match status" value="1"/>
</dbReference>
<comment type="caution">
    <text evidence="2">The sequence shown here is derived from an EMBL/GenBank/DDBJ whole genome shotgun (WGS) entry which is preliminary data.</text>
</comment>
<dbReference type="Proteomes" id="UP001595816">
    <property type="component" value="Unassembled WGS sequence"/>
</dbReference>
<protein>
    <submittedName>
        <fullName evidence="2">PQQ-binding-like beta-propeller repeat protein</fullName>
    </submittedName>
</protein>
<dbReference type="InterPro" id="IPR011047">
    <property type="entry name" value="Quinoprotein_ADH-like_sf"/>
</dbReference>
<organism evidence="2 3">
    <name type="scientific">Hamadaea flava</name>
    <dbReference type="NCBI Taxonomy" id="1742688"/>
    <lineage>
        <taxon>Bacteria</taxon>
        <taxon>Bacillati</taxon>
        <taxon>Actinomycetota</taxon>
        <taxon>Actinomycetes</taxon>
        <taxon>Micromonosporales</taxon>
        <taxon>Micromonosporaceae</taxon>
        <taxon>Hamadaea</taxon>
    </lineage>
</organism>